<gene>
    <name evidence="1" type="ORF">EK21DRAFT_112867</name>
</gene>
<dbReference type="EMBL" id="ML978200">
    <property type="protein sequence ID" value="KAF2029494.1"/>
    <property type="molecule type" value="Genomic_DNA"/>
</dbReference>
<dbReference type="Pfam" id="PF06824">
    <property type="entry name" value="Glyco_hydro_125"/>
    <property type="match status" value="1"/>
</dbReference>
<keyword evidence="2" id="KW-1185">Reference proteome</keyword>
<evidence type="ECO:0000313" key="2">
    <source>
        <dbReference type="Proteomes" id="UP000799777"/>
    </source>
</evidence>
<dbReference type="AlphaFoldDB" id="A0A9P4H899"/>
<dbReference type="InterPro" id="IPR008928">
    <property type="entry name" value="6-hairpin_glycosidase_sf"/>
</dbReference>
<dbReference type="SUPFAM" id="SSF48208">
    <property type="entry name" value="Six-hairpin glycosidases"/>
    <property type="match status" value="1"/>
</dbReference>
<reference evidence="1" key="1">
    <citation type="journal article" date="2020" name="Stud. Mycol.">
        <title>101 Dothideomycetes genomes: a test case for predicting lifestyles and emergence of pathogens.</title>
        <authorList>
            <person name="Haridas S."/>
            <person name="Albert R."/>
            <person name="Binder M."/>
            <person name="Bloem J."/>
            <person name="Labutti K."/>
            <person name="Salamov A."/>
            <person name="Andreopoulos B."/>
            <person name="Baker S."/>
            <person name="Barry K."/>
            <person name="Bills G."/>
            <person name="Bluhm B."/>
            <person name="Cannon C."/>
            <person name="Castanera R."/>
            <person name="Culley D."/>
            <person name="Daum C."/>
            <person name="Ezra D."/>
            <person name="Gonzalez J."/>
            <person name="Henrissat B."/>
            <person name="Kuo A."/>
            <person name="Liang C."/>
            <person name="Lipzen A."/>
            <person name="Lutzoni F."/>
            <person name="Magnuson J."/>
            <person name="Mondo S."/>
            <person name="Nolan M."/>
            <person name="Ohm R."/>
            <person name="Pangilinan J."/>
            <person name="Park H.-J."/>
            <person name="Ramirez L."/>
            <person name="Alfaro M."/>
            <person name="Sun H."/>
            <person name="Tritt A."/>
            <person name="Yoshinaga Y."/>
            <person name="Zwiers L.-H."/>
            <person name="Turgeon B."/>
            <person name="Goodwin S."/>
            <person name="Spatafora J."/>
            <person name="Crous P."/>
            <person name="Grigoriev I."/>
        </authorList>
    </citation>
    <scope>NUCLEOTIDE SEQUENCE</scope>
    <source>
        <strain evidence="1">CBS 110217</strain>
    </source>
</reference>
<comment type="caution">
    <text evidence="1">The sequence shown here is derived from an EMBL/GenBank/DDBJ whole genome shotgun (WGS) entry which is preliminary data.</text>
</comment>
<dbReference type="OrthoDB" id="2580243at2759"/>
<dbReference type="GO" id="GO:0005975">
    <property type="term" value="P:carbohydrate metabolic process"/>
    <property type="evidence" value="ECO:0007669"/>
    <property type="project" value="InterPro"/>
</dbReference>
<evidence type="ECO:0000313" key="1">
    <source>
        <dbReference type="EMBL" id="KAF2029494.1"/>
    </source>
</evidence>
<sequence>MGSFATERELHNLHVVPLGKGTTGDSSRRRIFSLTKRQPDKTVDIGRNEVAVSMDAQGRVLQASTFHPVHGIVMVVPFDQFDNSRFYDAPYVREYRTRMLRCLDEDRAGFGLDFGRPDHPLTIEIVAADLVTFNFQINDFSITISVSVSDEGSILQRCKATNEGADSLFLPYALRLGVSLTRASYGQLTEGGPIPLPRSHNRLRKIDITTLSVYNKHLEAQLAVSLDINGAPHEFWDVKEQEVFDAPLDTAVHGRICVPAGKTAQFLTRFQLSPKKDNNEIPKRHPAAIWDVIDNRNSRWRRDNLTTTYVVSRNVDYILANCVIPVIGTLAAVITDHVALPLGWNRNNYWQIRLLLETLSNVNNLVNPQFVHNYEEQIRFAVRGHLLWVFTKAEWPYGYWHRSYLVNGKPKDPRIFQLDQQCYPLLELCNYFEHFPGEIRLVNEIIDTGVVHDVLALLESKRDEVAGLWPTDETHGDDAVLYLYHFSSHVLLWWTFTRLQEFSNCIDATDGLSRRLRILAHDLRGCAVRAFTFRRPQTKEKIFAYLTDRQGQHTFYHDANDIPTFFAREWGFVCTTDEVEVWRSTMEFGLSTANARGYSKAGPYSGLGSVHSPGAWNLGYFQELAYAELKNDVQAMWVAWTKLTAAMNWDGTFSEAVDPRQRSAPAKHGSAGLVR</sequence>
<dbReference type="InterPro" id="IPR012341">
    <property type="entry name" value="6hp_glycosidase-like_sf"/>
</dbReference>
<protein>
    <submittedName>
        <fullName evidence="1">Uncharacterized protein</fullName>
    </submittedName>
</protein>
<dbReference type="InterPro" id="IPR008313">
    <property type="entry name" value="GH125"/>
</dbReference>
<dbReference type="Proteomes" id="UP000799777">
    <property type="component" value="Unassembled WGS sequence"/>
</dbReference>
<accession>A0A9P4H899</accession>
<proteinExistence type="predicted"/>
<name>A0A9P4H899_9PLEO</name>
<dbReference type="GO" id="GO:0003824">
    <property type="term" value="F:catalytic activity"/>
    <property type="evidence" value="ECO:0007669"/>
    <property type="project" value="UniProtKB-ARBA"/>
</dbReference>
<organism evidence="1 2">
    <name type="scientific">Setomelanomma holmii</name>
    <dbReference type="NCBI Taxonomy" id="210430"/>
    <lineage>
        <taxon>Eukaryota</taxon>
        <taxon>Fungi</taxon>
        <taxon>Dikarya</taxon>
        <taxon>Ascomycota</taxon>
        <taxon>Pezizomycotina</taxon>
        <taxon>Dothideomycetes</taxon>
        <taxon>Pleosporomycetidae</taxon>
        <taxon>Pleosporales</taxon>
        <taxon>Pleosporineae</taxon>
        <taxon>Phaeosphaeriaceae</taxon>
        <taxon>Setomelanomma</taxon>
    </lineage>
</organism>
<dbReference type="Gene3D" id="1.50.10.10">
    <property type="match status" value="1"/>
</dbReference>